<gene>
    <name evidence="1" type="ORF">GSCOC_T00030476001</name>
</gene>
<keyword evidence="2" id="KW-1185">Reference proteome</keyword>
<evidence type="ECO:0000313" key="2">
    <source>
        <dbReference type="Proteomes" id="UP000295252"/>
    </source>
</evidence>
<dbReference type="EMBL" id="HG739125">
    <property type="protein sequence ID" value="CDP09962.1"/>
    <property type="molecule type" value="Genomic_DNA"/>
</dbReference>
<dbReference type="OrthoDB" id="942283at2759"/>
<protein>
    <submittedName>
        <fullName evidence="1">Uncharacterized protein</fullName>
    </submittedName>
</protein>
<organism evidence="1 2">
    <name type="scientific">Coffea canephora</name>
    <name type="common">Robusta coffee</name>
    <dbReference type="NCBI Taxonomy" id="49390"/>
    <lineage>
        <taxon>Eukaryota</taxon>
        <taxon>Viridiplantae</taxon>
        <taxon>Streptophyta</taxon>
        <taxon>Embryophyta</taxon>
        <taxon>Tracheophyta</taxon>
        <taxon>Spermatophyta</taxon>
        <taxon>Magnoliopsida</taxon>
        <taxon>eudicotyledons</taxon>
        <taxon>Gunneridae</taxon>
        <taxon>Pentapetalae</taxon>
        <taxon>asterids</taxon>
        <taxon>lamiids</taxon>
        <taxon>Gentianales</taxon>
        <taxon>Rubiaceae</taxon>
        <taxon>Ixoroideae</taxon>
        <taxon>Gardenieae complex</taxon>
        <taxon>Bertiereae - Coffeeae clade</taxon>
        <taxon>Coffeeae</taxon>
        <taxon>Coffea</taxon>
    </lineage>
</organism>
<dbReference type="PhylomeDB" id="A0A068UNR8"/>
<name>A0A068UNR8_COFCA</name>
<dbReference type="AlphaFoldDB" id="A0A068UNR8"/>
<dbReference type="PANTHER" id="PTHR38925:SF1">
    <property type="entry name" value="PROTEIN, PUTATIVE-RELATED"/>
    <property type="match status" value="1"/>
</dbReference>
<reference evidence="2" key="1">
    <citation type="journal article" date="2014" name="Science">
        <title>The coffee genome provides insight into the convergent evolution of caffeine biosynthesis.</title>
        <authorList>
            <person name="Denoeud F."/>
            <person name="Carretero-Paulet L."/>
            <person name="Dereeper A."/>
            <person name="Droc G."/>
            <person name="Guyot R."/>
            <person name="Pietrella M."/>
            <person name="Zheng C."/>
            <person name="Alberti A."/>
            <person name="Anthony F."/>
            <person name="Aprea G."/>
            <person name="Aury J.M."/>
            <person name="Bento P."/>
            <person name="Bernard M."/>
            <person name="Bocs S."/>
            <person name="Campa C."/>
            <person name="Cenci A."/>
            <person name="Combes M.C."/>
            <person name="Crouzillat D."/>
            <person name="Da Silva C."/>
            <person name="Daddiego L."/>
            <person name="De Bellis F."/>
            <person name="Dussert S."/>
            <person name="Garsmeur O."/>
            <person name="Gayraud T."/>
            <person name="Guignon V."/>
            <person name="Jahn K."/>
            <person name="Jamilloux V."/>
            <person name="Joet T."/>
            <person name="Labadie K."/>
            <person name="Lan T."/>
            <person name="Leclercq J."/>
            <person name="Lepelley M."/>
            <person name="Leroy T."/>
            <person name="Li L.T."/>
            <person name="Librado P."/>
            <person name="Lopez L."/>
            <person name="Munoz A."/>
            <person name="Noel B."/>
            <person name="Pallavicini A."/>
            <person name="Perrotta G."/>
            <person name="Poncet V."/>
            <person name="Pot D."/>
            <person name="Priyono X."/>
            <person name="Rigoreau M."/>
            <person name="Rouard M."/>
            <person name="Rozas J."/>
            <person name="Tranchant-Dubreuil C."/>
            <person name="VanBuren R."/>
            <person name="Zhang Q."/>
            <person name="Andrade A.C."/>
            <person name="Argout X."/>
            <person name="Bertrand B."/>
            <person name="de Kochko A."/>
            <person name="Graziosi G."/>
            <person name="Henry R.J."/>
            <person name="Jayarama X."/>
            <person name="Ming R."/>
            <person name="Nagai C."/>
            <person name="Rounsley S."/>
            <person name="Sankoff D."/>
            <person name="Giuliano G."/>
            <person name="Albert V.A."/>
            <person name="Wincker P."/>
            <person name="Lashermes P."/>
        </authorList>
    </citation>
    <scope>NUCLEOTIDE SEQUENCE [LARGE SCALE GENOMIC DNA]</scope>
    <source>
        <strain evidence="2">cv. DH200-94</strain>
    </source>
</reference>
<sequence>MGFHLVLVAKLKLLSAGHHMCLSTPIMASLVGPFLIKFIFTTFKPLHQVFINAAYASRLFIFQMGQITFSSQPPGFTNGANTRWQRALRLVSERLILARQSQTTDSEEESIRAISALAL</sequence>
<dbReference type="Gramene" id="CDP09962">
    <property type="protein sequence ID" value="CDP09962"/>
    <property type="gene ID" value="GSCOC_T00030476001"/>
</dbReference>
<dbReference type="Proteomes" id="UP000295252">
    <property type="component" value="Chromosome X"/>
</dbReference>
<dbReference type="PANTHER" id="PTHR38925">
    <property type="entry name" value="PROTEIN, PUTATIVE-RELATED"/>
    <property type="match status" value="1"/>
</dbReference>
<accession>A0A068UNR8</accession>
<dbReference type="OMA" id="GNTRWER"/>
<proteinExistence type="predicted"/>
<dbReference type="InParanoid" id="A0A068UNR8"/>
<evidence type="ECO:0000313" key="1">
    <source>
        <dbReference type="EMBL" id="CDP09962.1"/>
    </source>
</evidence>